<organism evidence="4 5">
    <name type="scientific">Hyphococcus lacteus</name>
    <dbReference type="NCBI Taxonomy" id="3143536"/>
    <lineage>
        <taxon>Bacteria</taxon>
        <taxon>Pseudomonadati</taxon>
        <taxon>Pseudomonadota</taxon>
        <taxon>Alphaproteobacteria</taxon>
        <taxon>Parvularculales</taxon>
        <taxon>Parvularculaceae</taxon>
        <taxon>Hyphococcus</taxon>
    </lineage>
</organism>
<dbReference type="InterPro" id="IPR015421">
    <property type="entry name" value="PyrdxlP-dep_Trfase_major"/>
</dbReference>
<keyword evidence="4" id="KW-0012">Acyltransferase</keyword>
<protein>
    <submittedName>
        <fullName evidence="4">8-amino-7-oxononanoate synthase</fullName>
        <ecNumber evidence="4">2.3.1.47</ecNumber>
    </submittedName>
</protein>
<dbReference type="GO" id="GO:0008710">
    <property type="term" value="F:8-amino-7-oxononanoate synthase activity"/>
    <property type="evidence" value="ECO:0007669"/>
    <property type="project" value="UniProtKB-EC"/>
</dbReference>
<keyword evidence="5" id="KW-1185">Reference proteome</keyword>
<dbReference type="Gene3D" id="3.90.1150.10">
    <property type="entry name" value="Aspartate Aminotransferase, domain 1"/>
    <property type="match status" value="1"/>
</dbReference>
<dbReference type="Proteomes" id="UP001560685">
    <property type="component" value="Unassembled WGS sequence"/>
</dbReference>
<gene>
    <name evidence="4" type="ORF">ABFZ84_04455</name>
</gene>
<sequence length="387" mass="41221">MTQINRPANPAEHRRTKSIASFATEKLEALAAKGLRRTLTPTARSGQSKALRTGRDLISFSDNDYLGLSTDPRVIEAGISAAKQYGAGSGASRLVTGDNPLNLEIETKLSTMKGTEAALLFGSGYLANVGTIPTLARKGDVILLDALVHSCIHAGARLSGADIQIFRHNDIDHARTILEQVRTNGNILVITETVFSMDGDSAPLSALSVLCGEFGAWLMTDDAHGLGVFTQENPAPIQMGTLSKAAGVYGGYVCGPNEFIQLLQNRARSFVYTTGLPPFVLGAINASLDIIAQEKTLGIKAMENAKLFCRMLNLPPPTSTIVPLIIGEADAAMAFSAALEENGFLVTAIRPPTVAAGTARLRFTFSANHRQEDIKRLVGCINEARTT</sequence>
<dbReference type="EC" id="2.3.1.47" evidence="4"/>
<dbReference type="RefSeq" id="WP_369312724.1">
    <property type="nucleotide sequence ID" value="NZ_JBEHZE010000001.1"/>
</dbReference>
<feature type="domain" description="Aminotransferase class I/classII large" evidence="3">
    <location>
        <begin position="56"/>
        <end position="379"/>
    </location>
</feature>
<evidence type="ECO:0000313" key="4">
    <source>
        <dbReference type="EMBL" id="MEX6632792.1"/>
    </source>
</evidence>
<dbReference type="InterPro" id="IPR015424">
    <property type="entry name" value="PyrdxlP-dep_Trfase"/>
</dbReference>
<evidence type="ECO:0000256" key="1">
    <source>
        <dbReference type="ARBA" id="ARBA00001933"/>
    </source>
</evidence>
<dbReference type="EMBL" id="JBEHZE010000001">
    <property type="protein sequence ID" value="MEX6632792.1"/>
    <property type="molecule type" value="Genomic_DNA"/>
</dbReference>
<keyword evidence="2 4" id="KW-0808">Transferase</keyword>
<accession>A0ABV3Z647</accession>
<dbReference type="InterPro" id="IPR015422">
    <property type="entry name" value="PyrdxlP-dep_Trfase_small"/>
</dbReference>
<evidence type="ECO:0000259" key="3">
    <source>
        <dbReference type="Pfam" id="PF00155"/>
    </source>
</evidence>
<comment type="caution">
    <text evidence="4">The sequence shown here is derived from an EMBL/GenBank/DDBJ whole genome shotgun (WGS) entry which is preliminary data.</text>
</comment>
<dbReference type="PANTHER" id="PTHR13693">
    <property type="entry name" value="CLASS II AMINOTRANSFERASE/8-AMINO-7-OXONONANOATE SYNTHASE"/>
    <property type="match status" value="1"/>
</dbReference>
<dbReference type="Gene3D" id="3.40.640.10">
    <property type="entry name" value="Type I PLP-dependent aspartate aminotransferase-like (Major domain)"/>
    <property type="match status" value="1"/>
</dbReference>
<reference evidence="4 5" key="1">
    <citation type="submission" date="2024-05" db="EMBL/GenBank/DDBJ databases">
        <title>Three bacterial strains, DH-69, EH-24, and ECK-19 isolated from coastal sediments.</title>
        <authorList>
            <person name="Ye Y.-Q."/>
            <person name="Du Z.-J."/>
        </authorList>
    </citation>
    <scope>NUCLEOTIDE SEQUENCE [LARGE SCALE GENOMIC DNA]</scope>
    <source>
        <strain evidence="4 5">ECK-19</strain>
    </source>
</reference>
<evidence type="ECO:0000256" key="2">
    <source>
        <dbReference type="ARBA" id="ARBA00022679"/>
    </source>
</evidence>
<dbReference type="InterPro" id="IPR004839">
    <property type="entry name" value="Aminotransferase_I/II_large"/>
</dbReference>
<dbReference type="InterPro" id="IPR050087">
    <property type="entry name" value="AON_synthase_class-II"/>
</dbReference>
<dbReference type="Pfam" id="PF00155">
    <property type="entry name" value="Aminotran_1_2"/>
    <property type="match status" value="1"/>
</dbReference>
<name>A0ABV3Z647_9PROT</name>
<dbReference type="SUPFAM" id="SSF53383">
    <property type="entry name" value="PLP-dependent transferases"/>
    <property type="match status" value="1"/>
</dbReference>
<proteinExistence type="predicted"/>
<comment type="cofactor">
    <cofactor evidence="1">
        <name>pyridoxal 5'-phosphate</name>
        <dbReference type="ChEBI" id="CHEBI:597326"/>
    </cofactor>
</comment>
<evidence type="ECO:0000313" key="5">
    <source>
        <dbReference type="Proteomes" id="UP001560685"/>
    </source>
</evidence>